<accession>A0AA88M8B2</accession>
<comment type="caution">
    <text evidence="2">The sequence shown here is derived from an EMBL/GenBank/DDBJ whole genome shotgun (WGS) entry which is preliminary data.</text>
</comment>
<protein>
    <submittedName>
        <fullName evidence="2">Uncharacterized protein</fullName>
    </submittedName>
</protein>
<keyword evidence="3" id="KW-1185">Reference proteome</keyword>
<sequence>MDSTLTNIFCLIIVTVKYNFDDEEREEEEEEERNYVNAEYVHVKNKQMKEQDSGDSHDYEEVENEDNHTEGGQDKRREER</sequence>
<dbReference type="Proteomes" id="UP001187415">
    <property type="component" value="Unassembled WGS sequence"/>
</dbReference>
<dbReference type="AlphaFoldDB" id="A0AA88M8B2"/>
<evidence type="ECO:0000313" key="3">
    <source>
        <dbReference type="Proteomes" id="UP001187415"/>
    </source>
</evidence>
<evidence type="ECO:0000313" key="2">
    <source>
        <dbReference type="EMBL" id="KAK2832828.1"/>
    </source>
</evidence>
<feature type="compositionally biased region" description="Acidic residues" evidence="1">
    <location>
        <begin position="21"/>
        <end position="32"/>
    </location>
</feature>
<reference evidence="2" key="1">
    <citation type="submission" date="2023-07" db="EMBL/GenBank/DDBJ databases">
        <title>Chromosome-level Genome Assembly of Striped Snakehead (Channa striata).</title>
        <authorList>
            <person name="Liu H."/>
        </authorList>
    </citation>
    <scope>NUCLEOTIDE SEQUENCE</scope>
    <source>
        <strain evidence="2">Gz</strain>
        <tissue evidence="2">Muscle</tissue>
    </source>
</reference>
<gene>
    <name evidence="2" type="ORF">Q5P01_016717</name>
</gene>
<feature type="region of interest" description="Disordered" evidence="1">
    <location>
        <begin position="20"/>
        <end position="80"/>
    </location>
</feature>
<evidence type="ECO:0000256" key="1">
    <source>
        <dbReference type="SAM" id="MobiDB-lite"/>
    </source>
</evidence>
<dbReference type="EMBL" id="JAUPFM010000013">
    <property type="protein sequence ID" value="KAK2832828.1"/>
    <property type="molecule type" value="Genomic_DNA"/>
</dbReference>
<organism evidence="2 3">
    <name type="scientific">Channa striata</name>
    <name type="common">Snakehead murrel</name>
    <name type="synonym">Ophicephalus striatus</name>
    <dbReference type="NCBI Taxonomy" id="64152"/>
    <lineage>
        <taxon>Eukaryota</taxon>
        <taxon>Metazoa</taxon>
        <taxon>Chordata</taxon>
        <taxon>Craniata</taxon>
        <taxon>Vertebrata</taxon>
        <taxon>Euteleostomi</taxon>
        <taxon>Actinopterygii</taxon>
        <taxon>Neopterygii</taxon>
        <taxon>Teleostei</taxon>
        <taxon>Neoteleostei</taxon>
        <taxon>Acanthomorphata</taxon>
        <taxon>Anabantaria</taxon>
        <taxon>Anabantiformes</taxon>
        <taxon>Channoidei</taxon>
        <taxon>Channidae</taxon>
        <taxon>Channa</taxon>
    </lineage>
</organism>
<name>A0AA88M8B2_CHASR</name>
<feature type="compositionally biased region" description="Basic and acidic residues" evidence="1">
    <location>
        <begin position="47"/>
        <end position="80"/>
    </location>
</feature>
<proteinExistence type="predicted"/>